<sequence length="87" mass="9052">MGQRVSGSFVLGSVGDNHCFGSLQDNGAGTDDCAIDRKRLPPLPTYVTVDGAARADPPCFPSPALHFSAAFGLDHLFPTASPHTPLS</sequence>
<protein>
    <submittedName>
        <fullName evidence="2">Uncharacterized protein</fullName>
    </submittedName>
</protein>
<reference evidence="2" key="1">
    <citation type="submission" date="2022-11" db="UniProtKB">
        <authorList>
            <consortium name="WormBaseParasite"/>
        </authorList>
    </citation>
    <scope>IDENTIFICATION</scope>
</reference>
<accession>A0A914UKQ2</accession>
<evidence type="ECO:0000313" key="2">
    <source>
        <dbReference type="WBParaSite" id="PSAMB.scaffold1081size36210.g10847.t1"/>
    </source>
</evidence>
<organism evidence="1 2">
    <name type="scientific">Plectus sambesii</name>
    <dbReference type="NCBI Taxonomy" id="2011161"/>
    <lineage>
        <taxon>Eukaryota</taxon>
        <taxon>Metazoa</taxon>
        <taxon>Ecdysozoa</taxon>
        <taxon>Nematoda</taxon>
        <taxon>Chromadorea</taxon>
        <taxon>Plectida</taxon>
        <taxon>Plectina</taxon>
        <taxon>Plectoidea</taxon>
        <taxon>Plectidae</taxon>
        <taxon>Plectus</taxon>
    </lineage>
</organism>
<evidence type="ECO:0000313" key="1">
    <source>
        <dbReference type="Proteomes" id="UP000887566"/>
    </source>
</evidence>
<dbReference type="WBParaSite" id="PSAMB.scaffold1081size36210.g10847.t1">
    <property type="protein sequence ID" value="PSAMB.scaffold1081size36210.g10847.t1"/>
    <property type="gene ID" value="PSAMB.scaffold1081size36210.g10847"/>
</dbReference>
<proteinExistence type="predicted"/>
<dbReference type="Proteomes" id="UP000887566">
    <property type="component" value="Unplaced"/>
</dbReference>
<keyword evidence="1" id="KW-1185">Reference proteome</keyword>
<dbReference type="AlphaFoldDB" id="A0A914UKQ2"/>
<name>A0A914UKQ2_9BILA</name>